<dbReference type="CDD" id="cd07377">
    <property type="entry name" value="WHTH_GntR"/>
    <property type="match status" value="1"/>
</dbReference>
<gene>
    <name evidence="5" type="primary">lutR_6</name>
    <name evidence="5" type="ORF">DEVEQU_02606</name>
</gene>
<dbReference type="InterPro" id="IPR011711">
    <property type="entry name" value="GntR_C"/>
</dbReference>
<proteinExistence type="predicted"/>
<evidence type="ECO:0000256" key="1">
    <source>
        <dbReference type="ARBA" id="ARBA00023015"/>
    </source>
</evidence>
<dbReference type="SMART" id="SM00345">
    <property type="entry name" value="HTH_GNTR"/>
    <property type="match status" value="1"/>
</dbReference>
<dbReference type="InterPro" id="IPR036390">
    <property type="entry name" value="WH_DNA-bd_sf"/>
</dbReference>
<evidence type="ECO:0000313" key="6">
    <source>
        <dbReference type="Proteomes" id="UP000268844"/>
    </source>
</evidence>
<dbReference type="SMART" id="SM00895">
    <property type="entry name" value="FCD"/>
    <property type="match status" value="1"/>
</dbReference>
<dbReference type="Proteomes" id="UP000268844">
    <property type="component" value="Unassembled WGS sequence"/>
</dbReference>
<reference evidence="5 6" key="1">
    <citation type="submission" date="2018-12" db="EMBL/GenBank/DDBJ databases">
        <authorList>
            <person name="Criscuolo A."/>
        </authorList>
    </citation>
    <scope>NUCLEOTIDE SEQUENCE [LARGE SCALE GENOMIC DNA]</scope>
    <source>
        <strain evidence="5">ACIP1116281</strain>
    </source>
</reference>
<dbReference type="EMBL" id="UZWD01000033">
    <property type="protein sequence ID" value="VDS05464.1"/>
    <property type="molecule type" value="Genomic_DNA"/>
</dbReference>
<keyword evidence="3" id="KW-0804">Transcription</keyword>
<dbReference type="InterPro" id="IPR000524">
    <property type="entry name" value="Tscrpt_reg_HTH_GntR"/>
</dbReference>
<dbReference type="PANTHER" id="PTHR43537">
    <property type="entry name" value="TRANSCRIPTIONAL REGULATOR, GNTR FAMILY"/>
    <property type="match status" value="1"/>
</dbReference>
<dbReference type="Pfam" id="PF00392">
    <property type="entry name" value="GntR"/>
    <property type="match status" value="1"/>
</dbReference>
<dbReference type="PRINTS" id="PR00035">
    <property type="entry name" value="HTHGNTR"/>
</dbReference>
<evidence type="ECO:0000256" key="2">
    <source>
        <dbReference type="ARBA" id="ARBA00023125"/>
    </source>
</evidence>
<evidence type="ECO:0000259" key="4">
    <source>
        <dbReference type="PROSITE" id="PS50949"/>
    </source>
</evidence>
<dbReference type="PANTHER" id="PTHR43537:SF44">
    <property type="entry name" value="GNTR FAMILY REGULATORY PROTEIN"/>
    <property type="match status" value="1"/>
</dbReference>
<feature type="domain" description="HTH gntR-type" evidence="4">
    <location>
        <begin position="9"/>
        <end position="76"/>
    </location>
</feature>
<evidence type="ECO:0000256" key="3">
    <source>
        <dbReference type="ARBA" id="ARBA00023163"/>
    </source>
</evidence>
<dbReference type="InterPro" id="IPR036388">
    <property type="entry name" value="WH-like_DNA-bd_sf"/>
</dbReference>
<dbReference type="Gene3D" id="1.10.10.10">
    <property type="entry name" value="Winged helix-like DNA-binding domain superfamily/Winged helix DNA-binding domain"/>
    <property type="match status" value="1"/>
</dbReference>
<dbReference type="SUPFAM" id="SSF46785">
    <property type="entry name" value="Winged helix' DNA-binding domain"/>
    <property type="match status" value="1"/>
</dbReference>
<keyword evidence="2" id="KW-0238">DNA-binding</keyword>
<dbReference type="SUPFAM" id="SSF48008">
    <property type="entry name" value="GntR ligand-binding domain-like"/>
    <property type="match status" value="1"/>
</dbReference>
<accession>A0A3S4CD88</accession>
<organism evidence="5 6">
    <name type="scientific">Devosia equisanguinis</name>
    <dbReference type="NCBI Taxonomy" id="2490941"/>
    <lineage>
        <taxon>Bacteria</taxon>
        <taxon>Pseudomonadati</taxon>
        <taxon>Pseudomonadota</taxon>
        <taxon>Alphaproteobacteria</taxon>
        <taxon>Hyphomicrobiales</taxon>
        <taxon>Devosiaceae</taxon>
        <taxon>Devosia</taxon>
    </lineage>
</organism>
<protein>
    <submittedName>
        <fullName evidence="5">HTH-type transcriptional regulator LutR</fullName>
    </submittedName>
</protein>
<name>A0A3S4CD88_9HYPH</name>
<sequence>MSEDGRAEQSAAHTVADDLAQHILTQLTPGSSLPSEAELAEHYAVSRLTVREAVKLLAGRGLLQLARGRKAVVREPDGAAFADFLTSVIRYDSKGLFDLVEVRLALEVQSATLAAKHASRAGIAAIESALQGMREAALSDAPDAETVFHTCDVGFHEAVALASGNRVLGYLFEAMATPLREGLFISRRGHASRGHTLQDTIDAHQRILDCIREGNGRAAAEAMRVHLKDTQRDIRIAVTKLAILPTSTGNRSPSVPALEE</sequence>
<evidence type="ECO:0000313" key="5">
    <source>
        <dbReference type="EMBL" id="VDS05464.1"/>
    </source>
</evidence>
<dbReference type="PROSITE" id="PS50949">
    <property type="entry name" value="HTH_GNTR"/>
    <property type="match status" value="1"/>
</dbReference>
<dbReference type="Gene3D" id="1.20.120.530">
    <property type="entry name" value="GntR ligand-binding domain-like"/>
    <property type="match status" value="1"/>
</dbReference>
<dbReference type="AlphaFoldDB" id="A0A3S4CD88"/>
<keyword evidence="1" id="KW-0805">Transcription regulation</keyword>
<dbReference type="InterPro" id="IPR008920">
    <property type="entry name" value="TF_FadR/GntR_C"/>
</dbReference>
<dbReference type="Pfam" id="PF07729">
    <property type="entry name" value="FCD"/>
    <property type="match status" value="1"/>
</dbReference>
<keyword evidence="6" id="KW-1185">Reference proteome</keyword>
<dbReference type="GO" id="GO:0003700">
    <property type="term" value="F:DNA-binding transcription factor activity"/>
    <property type="evidence" value="ECO:0007669"/>
    <property type="project" value="InterPro"/>
</dbReference>
<dbReference type="GO" id="GO:0003677">
    <property type="term" value="F:DNA binding"/>
    <property type="evidence" value="ECO:0007669"/>
    <property type="project" value="UniProtKB-KW"/>
</dbReference>